<accession>A0A6G4A0I9</accession>
<sequence length="73" mass="8333">MNIVLFEKLPDGLLRKISERPWDEKIITALNVANYVLIDTKEYEMIEGRLNLDENVFELLLVTVGGQEGGNKL</sequence>
<protein>
    <submittedName>
        <fullName evidence="1">Uncharacterized protein</fullName>
    </submittedName>
</protein>
<dbReference type="EMBL" id="JAAIKC010000006">
    <property type="protein sequence ID" value="NEW07808.1"/>
    <property type="molecule type" value="Genomic_DNA"/>
</dbReference>
<reference evidence="1" key="1">
    <citation type="submission" date="2020-02" db="EMBL/GenBank/DDBJ databases">
        <authorList>
            <person name="Shen X.-R."/>
            <person name="Zhang Y.-X."/>
        </authorList>
    </citation>
    <scope>NUCLEOTIDE SEQUENCE</scope>
    <source>
        <strain evidence="1">SYP-B3998</strain>
    </source>
</reference>
<comment type="caution">
    <text evidence="1">The sequence shown here is derived from an EMBL/GenBank/DDBJ whole genome shotgun (WGS) entry which is preliminary data.</text>
</comment>
<dbReference type="AlphaFoldDB" id="A0A6G4A0I9"/>
<organism evidence="1">
    <name type="scientific">Paenibacillus sp. SYP-B3998</name>
    <dbReference type="NCBI Taxonomy" id="2678564"/>
    <lineage>
        <taxon>Bacteria</taxon>
        <taxon>Bacillati</taxon>
        <taxon>Bacillota</taxon>
        <taxon>Bacilli</taxon>
        <taxon>Bacillales</taxon>
        <taxon>Paenibacillaceae</taxon>
        <taxon>Paenibacillus</taxon>
    </lineage>
</organism>
<proteinExistence type="predicted"/>
<name>A0A6G4A0I9_9BACL</name>
<dbReference type="RefSeq" id="WP_163949433.1">
    <property type="nucleotide sequence ID" value="NZ_JAAIKC010000006.1"/>
</dbReference>
<evidence type="ECO:0000313" key="1">
    <source>
        <dbReference type="EMBL" id="NEW07808.1"/>
    </source>
</evidence>
<gene>
    <name evidence="1" type="ORF">GK047_17550</name>
</gene>